<sequence length="125" mass="13121">MTGADSGFSVGSYDIDGGYTKATSPAIELPDDSSLTLSFSYYFSHYSNSSSDDYFKVSVIDSNGNSTTVFEELGASSDQDASWSDKSVDLSSFAGQTINLQIEAADEGSGSLVEAAFDDVVISSN</sequence>
<name>A0ABY9K0Q8_9BACI</name>
<dbReference type="RefSeq" id="WP_306020132.1">
    <property type="nucleotide sequence ID" value="NZ_CP129013.1"/>
</dbReference>
<evidence type="ECO:0000313" key="1">
    <source>
        <dbReference type="EMBL" id="WLR43430.1"/>
    </source>
</evidence>
<gene>
    <name evidence="1" type="ORF">LC087_04455</name>
</gene>
<dbReference type="NCBIfam" id="NF038128">
    <property type="entry name" value="choice_anch_J"/>
    <property type="match status" value="1"/>
</dbReference>
<dbReference type="InterPro" id="IPR013320">
    <property type="entry name" value="ConA-like_dom_sf"/>
</dbReference>
<protein>
    <submittedName>
        <fullName evidence="1">Choice-of-anchor J domain-containing protein</fullName>
    </submittedName>
</protein>
<organism evidence="1 2">
    <name type="scientific">Bacillus carboniphilus</name>
    <dbReference type="NCBI Taxonomy" id="86663"/>
    <lineage>
        <taxon>Bacteria</taxon>
        <taxon>Bacillati</taxon>
        <taxon>Bacillota</taxon>
        <taxon>Bacilli</taxon>
        <taxon>Bacillales</taxon>
        <taxon>Bacillaceae</taxon>
        <taxon>Bacillus</taxon>
    </lineage>
</organism>
<dbReference type="Proteomes" id="UP001197974">
    <property type="component" value="Chromosome"/>
</dbReference>
<accession>A0ABY9K0Q8</accession>
<dbReference type="SUPFAM" id="SSF49899">
    <property type="entry name" value="Concanavalin A-like lectins/glucanases"/>
    <property type="match status" value="1"/>
</dbReference>
<reference evidence="1 2" key="1">
    <citation type="submission" date="2023-06" db="EMBL/GenBank/DDBJ databases">
        <title>Five Gram-positive bacteria isolated from mangrove sediments in Shenzhen, Guangdong, China.</title>
        <authorList>
            <person name="Yu S."/>
            <person name="Zheng W."/>
            <person name="Huang Y."/>
        </authorList>
    </citation>
    <scope>NUCLEOTIDE SEQUENCE [LARGE SCALE GENOMIC DNA]</scope>
    <source>
        <strain evidence="1 2">SaN35-3</strain>
    </source>
</reference>
<dbReference type="EMBL" id="CP129013">
    <property type="protein sequence ID" value="WLR43430.1"/>
    <property type="molecule type" value="Genomic_DNA"/>
</dbReference>
<evidence type="ECO:0000313" key="2">
    <source>
        <dbReference type="Proteomes" id="UP001197974"/>
    </source>
</evidence>
<keyword evidence="2" id="KW-1185">Reference proteome</keyword>
<proteinExistence type="predicted"/>
<dbReference type="Gene3D" id="2.60.120.200">
    <property type="match status" value="1"/>
</dbReference>